<organism evidence="6 7">
    <name type="scientific">Candidatus Wallbacteria bacterium HGW-Wallbacteria-1</name>
    <dbReference type="NCBI Taxonomy" id="2013854"/>
    <lineage>
        <taxon>Bacteria</taxon>
        <taxon>Candidatus Walliibacteriota</taxon>
    </lineage>
</organism>
<evidence type="ECO:0000313" key="6">
    <source>
        <dbReference type="EMBL" id="PKK89226.1"/>
    </source>
</evidence>
<comment type="caution">
    <text evidence="6">The sequence shown here is derived from an EMBL/GenBank/DDBJ whole genome shotgun (WGS) entry which is preliminary data.</text>
</comment>
<sequence>MGKMGDPLMAQSCFSISEVITSTANPRIKTIASLSRGSRSRREEVIVIEGVREISRALDGGFPVRELYVYDAFMNDSECLTVMKRVSECDGRIFSVSDRVMEKISYRETRAKLLAVADRIPMELETVLDRAFARRPDPVILVMESPEKPGNVGAVLRTCDGAGVDGVIVCDPSCDPLSANGVRSSLGCVFTVPCCVASGAEAIAALQRRGVRIIATTPAGKVSLWQSNMQGPTALALGSEKDGLTDQWLSCAHETLVIPMRGHADSLNLSTSAAIVVFEAMRQRP</sequence>
<dbReference type="Pfam" id="PF22435">
    <property type="entry name" value="MRM3-like_sub_bind"/>
    <property type="match status" value="1"/>
</dbReference>
<dbReference type="Pfam" id="PF00588">
    <property type="entry name" value="SpoU_methylase"/>
    <property type="match status" value="1"/>
</dbReference>
<dbReference type="Gene3D" id="3.30.1330.30">
    <property type="match status" value="1"/>
</dbReference>
<dbReference type="AlphaFoldDB" id="A0A2N1PLL3"/>
<dbReference type="GO" id="GO:0008173">
    <property type="term" value="F:RNA methyltransferase activity"/>
    <property type="evidence" value="ECO:0007669"/>
    <property type="project" value="InterPro"/>
</dbReference>
<evidence type="ECO:0000259" key="4">
    <source>
        <dbReference type="Pfam" id="PF00588"/>
    </source>
</evidence>
<accession>A0A2N1PLL3</accession>
<dbReference type="Proteomes" id="UP000233256">
    <property type="component" value="Unassembled WGS sequence"/>
</dbReference>
<evidence type="ECO:0000256" key="2">
    <source>
        <dbReference type="ARBA" id="ARBA00022603"/>
    </source>
</evidence>
<dbReference type="CDD" id="cd18104">
    <property type="entry name" value="SpoU-like_RNA-MTase"/>
    <property type="match status" value="1"/>
</dbReference>
<dbReference type="GO" id="GO:0003723">
    <property type="term" value="F:RNA binding"/>
    <property type="evidence" value="ECO:0007669"/>
    <property type="project" value="InterPro"/>
</dbReference>
<evidence type="ECO:0000313" key="7">
    <source>
        <dbReference type="Proteomes" id="UP000233256"/>
    </source>
</evidence>
<dbReference type="InterPro" id="IPR029064">
    <property type="entry name" value="Ribosomal_eL30-like_sf"/>
</dbReference>
<dbReference type="InterPro" id="IPR001537">
    <property type="entry name" value="SpoU_MeTrfase"/>
</dbReference>
<gene>
    <name evidence="6" type="ORF">CVV64_15325</name>
</gene>
<feature type="domain" description="MRM3-like substrate binding" evidence="5">
    <location>
        <begin position="25"/>
        <end position="115"/>
    </location>
</feature>
<feature type="domain" description="tRNA/rRNA methyltransferase SpoU type" evidence="4">
    <location>
        <begin position="139"/>
        <end position="277"/>
    </location>
</feature>
<dbReference type="SUPFAM" id="SSF55315">
    <property type="entry name" value="L30e-like"/>
    <property type="match status" value="1"/>
</dbReference>
<dbReference type="Gene3D" id="3.40.1280.10">
    <property type="match status" value="1"/>
</dbReference>
<dbReference type="PANTHER" id="PTHR43191">
    <property type="entry name" value="RRNA METHYLTRANSFERASE 3"/>
    <property type="match status" value="1"/>
</dbReference>
<dbReference type="PANTHER" id="PTHR43191:SF2">
    <property type="entry name" value="RRNA METHYLTRANSFERASE 3, MITOCHONDRIAL"/>
    <property type="match status" value="1"/>
</dbReference>
<dbReference type="InterPro" id="IPR029026">
    <property type="entry name" value="tRNA_m1G_MTases_N"/>
</dbReference>
<dbReference type="GO" id="GO:0006396">
    <property type="term" value="P:RNA processing"/>
    <property type="evidence" value="ECO:0007669"/>
    <property type="project" value="InterPro"/>
</dbReference>
<keyword evidence="3 6" id="KW-0808">Transferase</keyword>
<reference evidence="6 7" key="1">
    <citation type="journal article" date="2017" name="ISME J.">
        <title>Potential for microbial H2 and metal transformations associated with novel bacteria and archaea in deep terrestrial subsurface sediments.</title>
        <authorList>
            <person name="Hernsdorf A.W."/>
            <person name="Amano Y."/>
            <person name="Miyakawa K."/>
            <person name="Ise K."/>
            <person name="Suzuki Y."/>
            <person name="Anantharaman K."/>
            <person name="Probst A."/>
            <person name="Burstein D."/>
            <person name="Thomas B.C."/>
            <person name="Banfield J.F."/>
        </authorList>
    </citation>
    <scope>NUCLEOTIDE SEQUENCE [LARGE SCALE GENOMIC DNA]</scope>
    <source>
        <strain evidence="6">HGW-Wallbacteria-1</strain>
    </source>
</reference>
<name>A0A2N1PLL3_9BACT</name>
<evidence type="ECO:0000256" key="1">
    <source>
        <dbReference type="ARBA" id="ARBA00007228"/>
    </source>
</evidence>
<evidence type="ECO:0000256" key="3">
    <source>
        <dbReference type="ARBA" id="ARBA00022679"/>
    </source>
</evidence>
<proteinExistence type="inferred from homology"/>
<dbReference type="SUPFAM" id="SSF75217">
    <property type="entry name" value="alpha/beta knot"/>
    <property type="match status" value="1"/>
</dbReference>
<dbReference type="InterPro" id="IPR051259">
    <property type="entry name" value="rRNA_Methyltransferase"/>
</dbReference>
<dbReference type="InterPro" id="IPR029028">
    <property type="entry name" value="Alpha/beta_knot_MTases"/>
</dbReference>
<protein>
    <submittedName>
        <fullName evidence="6">rRNA methyltransferase</fullName>
    </submittedName>
</protein>
<dbReference type="InterPro" id="IPR053888">
    <property type="entry name" value="MRM3-like_sub_bind"/>
</dbReference>
<dbReference type="EMBL" id="PGXC01000023">
    <property type="protein sequence ID" value="PKK89226.1"/>
    <property type="molecule type" value="Genomic_DNA"/>
</dbReference>
<comment type="similarity">
    <text evidence="1">Belongs to the class IV-like SAM-binding methyltransferase superfamily. RNA methyltransferase TrmH family.</text>
</comment>
<keyword evidence="2 6" id="KW-0489">Methyltransferase</keyword>
<evidence type="ECO:0000259" key="5">
    <source>
        <dbReference type="Pfam" id="PF22435"/>
    </source>
</evidence>
<dbReference type="GO" id="GO:0032259">
    <property type="term" value="P:methylation"/>
    <property type="evidence" value="ECO:0007669"/>
    <property type="project" value="UniProtKB-KW"/>
</dbReference>